<dbReference type="SUPFAM" id="SSF52833">
    <property type="entry name" value="Thioredoxin-like"/>
    <property type="match status" value="1"/>
</dbReference>
<keyword evidence="2" id="KW-0285">Flavoprotein</keyword>
<dbReference type="Gene3D" id="3.40.30.20">
    <property type="match status" value="1"/>
</dbReference>
<organism evidence="7 8">
    <name type="scientific">Penicillium alfredii</name>
    <dbReference type="NCBI Taxonomy" id="1506179"/>
    <lineage>
        <taxon>Eukaryota</taxon>
        <taxon>Fungi</taxon>
        <taxon>Dikarya</taxon>
        <taxon>Ascomycota</taxon>
        <taxon>Pezizomycotina</taxon>
        <taxon>Eurotiomycetes</taxon>
        <taxon>Eurotiomycetidae</taxon>
        <taxon>Eurotiales</taxon>
        <taxon>Aspergillaceae</taxon>
        <taxon>Penicillium</taxon>
    </lineage>
</organism>
<dbReference type="PANTHER" id="PTHR43004:SF13">
    <property type="entry name" value="FAD-BINDING DOMAIN-CONTAINING PROTEIN-RELATED"/>
    <property type="match status" value="1"/>
</dbReference>
<dbReference type="Pfam" id="PF07976">
    <property type="entry name" value="Phe_hydrox_dim"/>
    <property type="match status" value="1"/>
</dbReference>
<dbReference type="Gene3D" id="3.50.50.60">
    <property type="entry name" value="FAD/NAD(P)-binding domain"/>
    <property type="match status" value="1"/>
</dbReference>
<evidence type="ECO:0000256" key="1">
    <source>
        <dbReference type="ARBA" id="ARBA00007801"/>
    </source>
</evidence>
<dbReference type="InterPro" id="IPR036188">
    <property type="entry name" value="FAD/NAD-bd_sf"/>
</dbReference>
<dbReference type="InterPro" id="IPR050641">
    <property type="entry name" value="RIFMO-like"/>
</dbReference>
<evidence type="ECO:0000313" key="8">
    <source>
        <dbReference type="Proteomes" id="UP001141434"/>
    </source>
</evidence>
<evidence type="ECO:0000256" key="3">
    <source>
        <dbReference type="ARBA" id="ARBA00022827"/>
    </source>
</evidence>
<comment type="similarity">
    <text evidence="1">Belongs to the PheA/TfdB FAD monooxygenase family.</text>
</comment>
<keyword evidence="8" id="KW-1185">Reference proteome</keyword>
<dbReference type="PANTHER" id="PTHR43004">
    <property type="entry name" value="TRK SYSTEM POTASSIUM UPTAKE PROTEIN"/>
    <property type="match status" value="1"/>
</dbReference>
<dbReference type="Pfam" id="PF01494">
    <property type="entry name" value="FAD_binding_3"/>
    <property type="match status" value="1"/>
</dbReference>
<protein>
    <submittedName>
        <fullName evidence="7">Monooxygenase FAD-binding</fullName>
    </submittedName>
</protein>
<comment type="caution">
    <text evidence="7">The sequence shown here is derived from an EMBL/GenBank/DDBJ whole genome shotgun (WGS) entry which is preliminary data.</text>
</comment>
<evidence type="ECO:0000256" key="2">
    <source>
        <dbReference type="ARBA" id="ARBA00022630"/>
    </source>
</evidence>
<dbReference type="GO" id="GO:0016709">
    <property type="term" value="F:oxidoreductase activity, acting on paired donors, with incorporation or reduction of molecular oxygen, NAD(P)H as one donor, and incorporation of one atom of oxygen"/>
    <property type="evidence" value="ECO:0007669"/>
    <property type="project" value="UniProtKB-ARBA"/>
</dbReference>
<evidence type="ECO:0000259" key="5">
    <source>
        <dbReference type="Pfam" id="PF01494"/>
    </source>
</evidence>
<dbReference type="CDD" id="cd02979">
    <property type="entry name" value="PHOX_C"/>
    <property type="match status" value="1"/>
</dbReference>
<name>A0A9W9KR00_9EURO</name>
<gene>
    <name evidence="7" type="ORF">NUU61_000764</name>
</gene>
<keyword evidence="7" id="KW-0503">Monooxygenase</keyword>
<dbReference type="GeneID" id="81390515"/>
<reference evidence="7" key="2">
    <citation type="journal article" date="2023" name="IMA Fungus">
        <title>Comparative genomic study of the Penicillium genus elucidates a diverse pangenome and 15 lateral gene transfer events.</title>
        <authorList>
            <person name="Petersen C."/>
            <person name="Sorensen T."/>
            <person name="Nielsen M.R."/>
            <person name="Sondergaard T.E."/>
            <person name="Sorensen J.L."/>
            <person name="Fitzpatrick D.A."/>
            <person name="Frisvad J.C."/>
            <person name="Nielsen K.L."/>
        </authorList>
    </citation>
    <scope>NUCLEOTIDE SEQUENCE</scope>
    <source>
        <strain evidence="7">IBT 34128</strain>
    </source>
</reference>
<reference evidence="7" key="1">
    <citation type="submission" date="2022-11" db="EMBL/GenBank/DDBJ databases">
        <authorList>
            <person name="Petersen C."/>
        </authorList>
    </citation>
    <scope>NUCLEOTIDE SEQUENCE</scope>
    <source>
        <strain evidence="7">IBT 34128</strain>
    </source>
</reference>
<keyword evidence="3" id="KW-0274">FAD</keyword>
<evidence type="ECO:0000313" key="7">
    <source>
        <dbReference type="EMBL" id="KAJ5115005.1"/>
    </source>
</evidence>
<evidence type="ECO:0000259" key="6">
    <source>
        <dbReference type="Pfam" id="PF07976"/>
    </source>
</evidence>
<dbReference type="GO" id="GO:0071949">
    <property type="term" value="F:FAD binding"/>
    <property type="evidence" value="ECO:0007669"/>
    <property type="project" value="InterPro"/>
</dbReference>
<dbReference type="InterPro" id="IPR002938">
    <property type="entry name" value="FAD-bd"/>
</dbReference>
<feature type="domain" description="FAD-binding" evidence="5">
    <location>
        <begin position="6"/>
        <end position="361"/>
    </location>
</feature>
<dbReference type="InterPro" id="IPR012941">
    <property type="entry name" value="Phe_hydrox_C_dim_dom"/>
</dbReference>
<dbReference type="Gene3D" id="3.30.9.10">
    <property type="entry name" value="D-Amino Acid Oxidase, subunit A, domain 2"/>
    <property type="match status" value="1"/>
</dbReference>
<dbReference type="RefSeq" id="XP_056516197.1">
    <property type="nucleotide sequence ID" value="XM_056651347.1"/>
</dbReference>
<evidence type="ECO:0000256" key="4">
    <source>
        <dbReference type="ARBA" id="ARBA00023002"/>
    </source>
</evidence>
<sequence>MDTSKFDVLIIGAGPAGLMAGTWMAQTGVKAMIIDQKSCRTQTGHADGIESRTLEILDSFGIGEYVWKKANRTVELSLWNETRDKKIEREGLLTNCNPGLSRYQESTLGQGEIEQHFLDFIQSHECVEVEWNTFPIDLNISQRDSSHPVELRIQTKISDSKFTERTINAKYLVGCDGAHSWVRMHLGLTQEGDRMNENWGVFDSIPLTDFPDIRKRCIVKTEAGHLMVIPRERRLVRCYVQLPPGIAAGSNMNYNPEILVKLVQKILYPYRFDASQIEWSTIYTVGQRVCQTLSMYNRIFIAGDAVHTHSPKAGQGMNVSIQDTYNLGWKLASVIKGKAHPRILRTYQEERLTIAMRLIAFDKRMVEGVCLKDKFNDQDTSSRLRSLKATLREENTSASGLSACYRPSILVTPAWDCRSPSNRRISSPLLPHSRAELAAGLALGVRFPSAQVLCQSDSRPWHLQQLFQSTGQWNLVIFGGDITNSAQMDRVQNLGKALSRDGSVIHRINQEGDGLVGKVAAYLIHSSSRSKLEWTSLPEAFRPFDNTTGYDYWKVFADNQPHCEGRGRAYRFYGISAKGCLVLLRPDQHVAFIASLEDLGGVEMFLANFASVAAYKESRA</sequence>
<dbReference type="InterPro" id="IPR038220">
    <property type="entry name" value="PHOX_C_sf"/>
</dbReference>
<accession>A0A9W9KR00</accession>
<dbReference type="InterPro" id="IPR036249">
    <property type="entry name" value="Thioredoxin-like_sf"/>
</dbReference>
<dbReference type="Proteomes" id="UP001141434">
    <property type="component" value="Unassembled WGS sequence"/>
</dbReference>
<dbReference type="EMBL" id="JAPMSZ010000001">
    <property type="protein sequence ID" value="KAJ5115005.1"/>
    <property type="molecule type" value="Genomic_DNA"/>
</dbReference>
<proteinExistence type="inferred from homology"/>
<dbReference type="SUPFAM" id="SSF54373">
    <property type="entry name" value="FAD-linked reductases, C-terminal domain"/>
    <property type="match status" value="1"/>
</dbReference>
<keyword evidence="4" id="KW-0560">Oxidoreductase</keyword>
<dbReference type="PRINTS" id="PR00420">
    <property type="entry name" value="RNGMNOXGNASE"/>
</dbReference>
<dbReference type="AlphaFoldDB" id="A0A9W9KR00"/>
<dbReference type="OrthoDB" id="1716816at2759"/>
<dbReference type="SUPFAM" id="SSF51905">
    <property type="entry name" value="FAD/NAD(P)-binding domain"/>
    <property type="match status" value="1"/>
</dbReference>
<feature type="domain" description="Phenol hydroxylase-like C-terminal dimerisation" evidence="6">
    <location>
        <begin position="405"/>
        <end position="611"/>
    </location>
</feature>